<reference evidence="7" key="1">
    <citation type="submission" date="2022-04" db="EMBL/GenBank/DDBJ databases">
        <title>Tomato heritable bacteria conferring resistance against bacterial wilt.</title>
        <authorList>
            <person name="Yin J."/>
        </authorList>
    </citation>
    <scope>NUCLEOTIDE SEQUENCE</scope>
    <source>
        <strain evidence="7">Cra20</strain>
    </source>
</reference>
<dbReference type="InterPro" id="IPR007016">
    <property type="entry name" value="O-antigen_ligase-rel_domated"/>
</dbReference>
<evidence type="ECO:0000256" key="3">
    <source>
        <dbReference type="ARBA" id="ARBA00022989"/>
    </source>
</evidence>
<keyword evidence="2 5" id="KW-0812">Transmembrane</keyword>
<feature type="transmembrane region" description="Helical" evidence="5">
    <location>
        <begin position="88"/>
        <end position="107"/>
    </location>
</feature>
<gene>
    <name evidence="7" type="ORF">MZO42_14000</name>
</gene>
<evidence type="ECO:0000256" key="2">
    <source>
        <dbReference type="ARBA" id="ARBA00022692"/>
    </source>
</evidence>
<organism evidence="7">
    <name type="scientific">Sphingomonas psychrotolerans</name>
    <dbReference type="NCBI Taxonomy" id="1327635"/>
    <lineage>
        <taxon>Bacteria</taxon>
        <taxon>Pseudomonadati</taxon>
        <taxon>Pseudomonadota</taxon>
        <taxon>Alphaproteobacteria</taxon>
        <taxon>Sphingomonadales</taxon>
        <taxon>Sphingomonadaceae</taxon>
        <taxon>Sphingomonas</taxon>
    </lineage>
</organism>
<feature type="transmembrane region" description="Helical" evidence="5">
    <location>
        <begin position="383"/>
        <end position="401"/>
    </location>
</feature>
<feature type="transmembrane region" description="Helical" evidence="5">
    <location>
        <begin position="284"/>
        <end position="304"/>
    </location>
</feature>
<evidence type="ECO:0000256" key="1">
    <source>
        <dbReference type="ARBA" id="ARBA00004141"/>
    </source>
</evidence>
<feature type="domain" description="O-antigen ligase-related" evidence="6">
    <location>
        <begin position="243"/>
        <end position="389"/>
    </location>
</feature>
<evidence type="ECO:0000259" key="6">
    <source>
        <dbReference type="Pfam" id="PF04932"/>
    </source>
</evidence>
<dbReference type="Pfam" id="PF04932">
    <property type="entry name" value="Wzy_C"/>
    <property type="match status" value="1"/>
</dbReference>
<proteinExistence type="predicted"/>
<evidence type="ECO:0000256" key="4">
    <source>
        <dbReference type="ARBA" id="ARBA00023136"/>
    </source>
</evidence>
<feature type="transmembrane region" description="Helical" evidence="5">
    <location>
        <begin position="119"/>
        <end position="139"/>
    </location>
</feature>
<protein>
    <submittedName>
        <fullName evidence="7">O-antigen ligase family protein</fullName>
    </submittedName>
</protein>
<comment type="subcellular location">
    <subcellularLocation>
        <location evidence="1">Membrane</location>
        <topology evidence="1">Multi-pass membrane protein</topology>
    </subcellularLocation>
</comment>
<keyword evidence="4 5" id="KW-0472">Membrane</keyword>
<dbReference type="EMBL" id="JALMLT010000003">
    <property type="protein sequence ID" value="MDT8759811.1"/>
    <property type="molecule type" value="Genomic_DNA"/>
</dbReference>
<feature type="transmembrane region" description="Helical" evidence="5">
    <location>
        <begin position="439"/>
        <end position="457"/>
    </location>
</feature>
<dbReference type="PANTHER" id="PTHR37422:SF17">
    <property type="entry name" value="O-ANTIGEN LIGASE"/>
    <property type="match status" value="1"/>
</dbReference>
<evidence type="ECO:0000313" key="7">
    <source>
        <dbReference type="EMBL" id="MDT8759811.1"/>
    </source>
</evidence>
<accession>A0ABU3N8I7</accession>
<evidence type="ECO:0000256" key="5">
    <source>
        <dbReference type="SAM" id="Phobius"/>
    </source>
</evidence>
<dbReference type="InterPro" id="IPR051533">
    <property type="entry name" value="WaaL-like"/>
</dbReference>
<feature type="transmembrane region" description="Helical" evidence="5">
    <location>
        <begin position="408"/>
        <end position="427"/>
    </location>
</feature>
<comment type="caution">
    <text evidence="7">The sequence shown here is derived from an EMBL/GenBank/DDBJ whole genome shotgun (WGS) entry which is preliminary data.</text>
</comment>
<feature type="transmembrane region" description="Helical" evidence="5">
    <location>
        <begin position="259"/>
        <end position="277"/>
    </location>
</feature>
<feature type="transmembrane region" description="Helical" evidence="5">
    <location>
        <begin position="45"/>
        <end position="68"/>
    </location>
</feature>
<keyword evidence="7" id="KW-0436">Ligase</keyword>
<dbReference type="GO" id="GO:0016874">
    <property type="term" value="F:ligase activity"/>
    <property type="evidence" value="ECO:0007669"/>
    <property type="project" value="UniProtKB-KW"/>
</dbReference>
<feature type="transmembrane region" description="Helical" evidence="5">
    <location>
        <begin position="210"/>
        <end position="233"/>
    </location>
</feature>
<dbReference type="PANTHER" id="PTHR37422">
    <property type="entry name" value="TEICHURONIC ACID BIOSYNTHESIS PROTEIN TUAE"/>
    <property type="match status" value="1"/>
</dbReference>
<name>A0ABU3N8I7_9SPHN</name>
<feature type="transmembrane region" description="Helical" evidence="5">
    <location>
        <begin position="145"/>
        <end position="163"/>
    </location>
</feature>
<keyword evidence="3 5" id="KW-1133">Transmembrane helix</keyword>
<feature type="transmembrane region" description="Helical" evidence="5">
    <location>
        <begin position="170"/>
        <end position="190"/>
    </location>
</feature>
<sequence>MAARPARAARDGQMSLALPWHRGRVPLRSAGGVSRSHTVADRAEALIPVAQFVYYVFLMMIFIGQQPFSSRNQEQLVAMAANNDGSDLFKQAFFIGFAMLLTLLELVRRYKPQYRFTYWPLLVMLGWFLISCAWGVDPFVSFKRAMQQVIVIYITFLSLALLGPERIYRTLMAALVTSLLICWISLPLTPNAFHPATESDKALIGAWRGFFFHKNIAGAVMALTFVVTAHAFFTSRKWFYALFSVMAFVFVIGTKSKTSLALCFAILAVSSVYRVLSQSVAKRAVLLLLVGGGMLLFLALYIAFQPTVERLFADPTAFTGRVSIWKVAIDYLADHPYLGAGFGGFWQVGELSPAHQYLNQQFQLLTAHSHNGYLEILVTTGPVGLILLLVSFVVLPAYWFLTGTTKANATLMASAFAIWSFVLYQNLLETSFFDKDRQVWVIFLSALAIAHASFKAVDRPRWHRRTPALAPGGAA</sequence>
<feature type="transmembrane region" description="Helical" evidence="5">
    <location>
        <begin position="238"/>
        <end position="253"/>
    </location>
</feature>